<sequence length="151" mass="17245">MKTFIAVLLLTACAAYVSAEHMAFHKAVFQFLDKRHDERMTQILRDNGLPEDTIPANDHHEKSPEWMKPCIETAKESWKNAGHDACKRLACIDNFFECIKKSHPTPLPSLPPLQKGCVFLLYMCRKHSPTCAGELCCFVRIKRCFKAVAEH</sequence>
<name>A0ABN8NBJ6_9CNID</name>
<accession>A0ABN8NBJ6</accession>
<protein>
    <submittedName>
        <fullName evidence="2">Uncharacterized protein</fullName>
    </submittedName>
</protein>
<feature type="chain" id="PRO_5047004912" evidence="1">
    <location>
        <begin position="20"/>
        <end position="151"/>
    </location>
</feature>
<keyword evidence="1" id="KW-0732">Signal</keyword>
<evidence type="ECO:0000313" key="3">
    <source>
        <dbReference type="Proteomes" id="UP001159427"/>
    </source>
</evidence>
<comment type="caution">
    <text evidence="2">The sequence shown here is derived from an EMBL/GenBank/DDBJ whole genome shotgun (WGS) entry which is preliminary data.</text>
</comment>
<gene>
    <name evidence="2" type="ORF">PEVE_00041391</name>
</gene>
<dbReference type="Proteomes" id="UP001159427">
    <property type="component" value="Unassembled WGS sequence"/>
</dbReference>
<proteinExistence type="predicted"/>
<reference evidence="2 3" key="1">
    <citation type="submission" date="2022-05" db="EMBL/GenBank/DDBJ databases">
        <authorList>
            <consortium name="Genoscope - CEA"/>
            <person name="William W."/>
        </authorList>
    </citation>
    <scope>NUCLEOTIDE SEQUENCE [LARGE SCALE GENOMIC DNA]</scope>
</reference>
<feature type="signal peptide" evidence="1">
    <location>
        <begin position="1"/>
        <end position="19"/>
    </location>
</feature>
<evidence type="ECO:0000256" key="1">
    <source>
        <dbReference type="SAM" id="SignalP"/>
    </source>
</evidence>
<dbReference type="EMBL" id="CALNXI010000785">
    <property type="protein sequence ID" value="CAH3047262.1"/>
    <property type="molecule type" value="Genomic_DNA"/>
</dbReference>
<organism evidence="2 3">
    <name type="scientific">Porites evermanni</name>
    <dbReference type="NCBI Taxonomy" id="104178"/>
    <lineage>
        <taxon>Eukaryota</taxon>
        <taxon>Metazoa</taxon>
        <taxon>Cnidaria</taxon>
        <taxon>Anthozoa</taxon>
        <taxon>Hexacorallia</taxon>
        <taxon>Scleractinia</taxon>
        <taxon>Fungiina</taxon>
        <taxon>Poritidae</taxon>
        <taxon>Porites</taxon>
    </lineage>
</organism>
<evidence type="ECO:0000313" key="2">
    <source>
        <dbReference type="EMBL" id="CAH3047262.1"/>
    </source>
</evidence>
<keyword evidence="3" id="KW-1185">Reference proteome</keyword>